<dbReference type="EMBL" id="BKCJ010008978">
    <property type="protein sequence ID" value="GEU84827.1"/>
    <property type="molecule type" value="Genomic_DNA"/>
</dbReference>
<proteinExistence type="predicted"/>
<reference evidence="2" key="1">
    <citation type="journal article" date="2019" name="Sci. Rep.">
        <title>Draft genome of Tanacetum cinerariifolium, the natural source of mosquito coil.</title>
        <authorList>
            <person name="Yamashiro T."/>
            <person name="Shiraishi A."/>
            <person name="Satake H."/>
            <person name="Nakayama K."/>
        </authorList>
    </citation>
    <scope>NUCLEOTIDE SEQUENCE</scope>
</reference>
<organism evidence="2">
    <name type="scientific">Tanacetum cinerariifolium</name>
    <name type="common">Dalmatian daisy</name>
    <name type="synonym">Chrysanthemum cinerariifolium</name>
    <dbReference type="NCBI Taxonomy" id="118510"/>
    <lineage>
        <taxon>Eukaryota</taxon>
        <taxon>Viridiplantae</taxon>
        <taxon>Streptophyta</taxon>
        <taxon>Embryophyta</taxon>
        <taxon>Tracheophyta</taxon>
        <taxon>Spermatophyta</taxon>
        <taxon>Magnoliopsida</taxon>
        <taxon>eudicotyledons</taxon>
        <taxon>Gunneridae</taxon>
        <taxon>Pentapetalae</taxon>
        <taxon>asterids</taxon>
        <taxon>campanulids</taxon>
        <taxon>Asterales</taxon>
        <taxon>Asteraceae</taxon>
        <taxon>Asteroideae</taxon>
        <taxon>Anthemideae</taxon>
        <taxon>Anthemidinae</taxon>
        <taxon>Tanacetum</taxon>
    </lineage>
</organism>
<sequence>MIRFKSPIQAIYSQIKNYTERLHELKSKSLYGGKFVLADWPLKHDSLVKARKHGRHNQLTNSVSSIPDDSTRSAASVSNNVKERVKILTQGNPQARKHPFQKALMLRTLILSEIFGSDADHFSNDAENPNDYT</sequence>
<protein>
    <submittedName>
        <fullName evidence="2">Uncharacterized protein</fullName>
    </submittedName>
</protein>
<dbReference type="AlphaFoldDB" id="A0A6L2NH07"/>
<gene>
    <name evidence="2" type="ORF">Tci_056805</name>
</gene>
<feature type="region of interest" description="Disordered" evidence="1">
    <location>
        <begin position="53"/>
        <end position="79"/>
    </location>
</feature>
<name>A0A6L2NH07_TANCI</name>
<accession>A0A6L2NH07</accession>
<evidence type="ECO:0000313" key="2">
    <source>
        <dbReference type="EMBL" id="GEU84827.1"/>
    </source>
</evidence>
<feature type="compositionally biased region" description="Polar residues" evidence="1">
    <location>
        <begin position="57"/>
        <end position="79"/>
    </location>
</feature>
<comment type="caution">
    <text evidence="2">The sequence shown here is derived from an EMBL/GenBank/DDBJ whole genome shotgun (WGS) entry which is preliminary data.</text>
</comment>
<evidence type="ECO:0000256" key="1">
    <source>
        <dbReference type="SAM" id="MobiDB-lite"/>
    </source>
</evidence>